<comment type="caution">
    <text evidence="1">The sequence shown here is derived from an EMBL/GenBank/DDBJ whole genome shotgun (WGS) entry which is preliminary data.</text>
</comment>
<reference evidence="1 2" key="1">
    <citation type="submission" date="2020-12" db="EMBL/GenBank/DDBJ databases">
        <title>Effect of drift, selection, and recombination on the evolution of hybrid genomes in Candida yeast pathogens.</title>
        <authorList>
            <person name="Mixao V."/>
            <person name="Ksiezopolska E."/>
            <person name="Saus E."/>
            <person name="Boekhout T."/>
            <person name="Gacser A."/>
            <person name="Gabaldon T."/>
        </authorList>
    </citation>
    <scope>NUCLEOTIDE SEQUENCE [LARGE SCALE GENOMIC DNA]</scope>
    <source>
        <strain evidence="1 2">BP57</strain>
    </source>
</reference>
<keyword evidence="2" id="KW-1185">Reference proteome</keyword>
<dbReference type="AlphaFoldDB" id="A0A8H7ZFZ9"/>
<dbReference type="OrthoDB" id="4093324at2759"/>
<evidence type="ECO:0000313" key="1">
    <source>
        <dbReference type="EMBL" id="KAG5417962.1"/>
    </source>
</evidence>
<sequence length="425" mass="49298">MIYTRGRIRSSLRHLSQRFSKPNGATFCRLLATETSNHATSIDTKLECILKTEPSSKVFQFLVKNHARVDPRFSLTFTYNLLQQNNIQAAISLQHLLLTNDSYQIPNELWSVFLDKVCFESNYYGAMFVFHELIDNHLFYDEVSFAVQDNDEIPFIISPTILVHLGKIFTNNGDPKRMEGVLRYFRRFHSFVQDQVSYQSLLVLNVEANAESGDLNQALIEFRNLAYASRGLTRKSLLEILPRRADKFSRWRSANIKSNQYRLDFVPDYPLDIHQQLLSQICESGIYNPVIQYNVYPSSSQINPIIQEPIALADLPRFQTLITEYIEKEGIYDYHKLIQLMNSNHHSLHIFIIAALCDLEKHESAFAVLESLNFYGQRLCKSPGFITLLESTQNKPEFNTLRSDILKYYRRLNKGHVNYPVAGYI</sequence>
<name>A0A8H7ZFZ9_9ASCO</name>
<accession>A0A8H7ZFZ9</accession>
<organism evidence="1 2">
    <name type="scientific">Candida metapsilosis</name>
    <dbReference type="NCBI Taxonomy" id="273372"/>
    <lineage>
        <taxon>Eukaryota</taxon>
        <taxon>Fungi</taxon>
        <taxon>Dikarya</taxon>
        <taxon>Ascomycota</taxon>
        <taxon>Saccharomycotina</taxon>
        <taxon>Pichiomycetes</taxon>
        <taxon>Debaryomycetaceae</taxon>
        <taxon>Candida/Lodderomyces clade</taxon>
        <taxon>Candida</taxon>
    </lineage>
</organism>
<evidence type="ECO:0000313" key="2">
    <source>
        <dbReference type="Proteomes" id="UP000669133"/>
    </source>
</evidence>
<dbReference type="GeneID" id="93652919"/>
<dbReference type="Proteomes" id="UP000669133">
    <property type="component" value="Unassembled WGS sequence"/>
</dbReference>
<dbReference type="RefSeq" id="XP_067547078.1">
    <property type="nucleotide sequence ID" value="XM_067693347.1"/>
</dbReference>
<gene>
    <name evidence="1" type="ORF">I9W82_004290</name>
</gene>
<dbReference type="EMBL" id="JAEOAQ010000006">
    <property type="protein sequence ID" value="KAG5417962.1"/>
    <property type="molecule type" value="Genomic_DNA"/>
</dbReference>
<protein>
    <submittedName>
        <fullName evidence="1">Uncharacterized protein</fullName>
    </submittedName>
</protein>
<proteinExistence type="predicted"/>